<name>A0ABT2RY38_9FIRM</name>
<dbReference type="PROSITE" id="PS51898">
    <property type="entry name" value="TYR_RECOMBINASE"/>
    <property type="match status" value="1"/>
</dbReference>
<evidence type="ECO:0000313" key="6">
    <source>
        <dbReference type="EMBL" id="MCU6697248.1"/>
    </source>
</evidence>
<dbReference type="SUPFAM" id="SSF56349">
    <property type="entry name" value="DNA breaking-rejoining enzymes"/>
    <property type="match status" value="1"/>
</dbReference>
<evidence type="ECO:0000256" key="3">
    <source>
        <dbReference type="ARBA" id="ARBA00023125"/>
    </source>
</evidence>
<gene>
    <name evidence="6" type="ORF">OCV63_10105</name>
</gene>
<dbReference type="EMBL" id="JAOQKC010000012">
    <property type="protein sequence ID" value="MCU6697248.1"/>
    <property type="molecule type" value="Genomic_DNA"/>
</dbReference>
<dbReference type="InterPro" id="IPR050090">
    <property type="entry name" value="Tyrosine_recombinase_XerCD"/>
</dbReference>
<dbReference type="Gene3D" id="1.10.443.10">
    <property type="entry name" value="Intergrase catalytic core"/>
    <property type="match status" value="1"/>
</dbReference>
<dbReference type="InterPro" id="IPR011010">
    <property type="entry name" value="DNA_brk_join_enz"/>
</dbReference>
<keyword evidence="4" id="KW-0233">DNA recombination</keyword>
<dbReference type="InterPro" id="IPR002104">
    <property type="entry name" value="Integrase_catalytic"/>
</dbReference>
<keyword evidence="3" id="KW-0238">DNA-binding</keyword>
<dbReference type="PANTHER" id="PTHR30349:SF77">
    <property type="entry name" value="TYROSINE RECOMBINASE XERC"/>
    <property type="match status" value="1"/>
</dbReference>
<proteinExistence type="predicted"/>
<feature type="domain" description="Tyr recombinase" evidence="5">
    <location>
        <begin position="153"/>
        <end position="334"/>
    </location>
</feature>
<evidence type="ECO:0000256" key="1">
    <source>
        <dbReference type="ARBA" id="ARBA00004496"/>
    </source>
</evidence>
<keyword evidence="2" id="KW-0229">DNA integration</keyword>
<evidence type="ECO:0000256" key="2">
    <source>
        <dbReference type="ARBA" id="ARBA00022908"/>
    </source>
</evidence>
<evidence type="ECO:0000259" key="5">
    <source>
        <dbReference type="PROSITE" id="PS51898"/>
    </source>
</evidence>
<dbReference type="Gene3D" id="1.10.150.130">
    <property type="match status" value="1"/>
</dbReference>
<dbReference type="Proteomes" id="UP001652461">
    <property type="component" value="Unassembled WGS sequence"/>
</dbReference>
<dbReference type="CDD" id="cd00397">
    <property type="entry name" value="DNA_BRE_C"/>
    <property type="match status" value="1"/>
</dbReference>
<dbReference type="InterPro" id="IPR010998">
    <property type="entry name" value="Integrase_recombinase_N"/>
</dbReference>
<comment type="subcellular location">
    <subcellularLocation>
        <location evidence="1">Cytoplasm</location>
    </subcellularLocation>
</comment>
<reference evidence="6 7" key="1">
    <citation type="journal article" date="2021" name="ISME Commun">
        <title>Automated analysis of genomic sequences facilitates high-throughput and comprehensive description of bacteria.</title>
        <authorList>
            <person name="Hitch T.C.A."/>
        </authorList>
    </citation>
    <scope>NUCLEOTIDE SEQUENCE [LARGE SCALE GENOMIC DNA]</scope>
    <source>
        <strain evidence="6 7">Sanger_04</strain>
    </source>
</reference>
<organism evidence="6 7">
    <name type="scientific">Laedolimicola ammoniilytica</name>
    <dbReference type="NCBI Taxonomy" id="2981771"/>
    <lineage>
        <taxon>Bacteria</taxon>
        <taxon>Bacillati</taxon>
        <taxon>Bacillota</taxon>
        <taxon>Clostridia</taxon>
        <taxon>Lachnospirales</taxon>
        <taxon>Lachnospiraceae</taxon>
        <taxon>Laedolimicola</taxon>
    </lineage>
</organism>
<dbReference type="InterPro" id="IPR013762">
    <property type="entry name" value="Integrase-like_cat_sf"/>
</dbReference>
<sequence length="340" mass="38270">MNTKEMVINDVIKAMAPVITIMQLQMLEGAIRGALHGMAIERECTELSTELDGTDYVLQSFAANKKLEGCQDATIEQYLLTARRFFALSGKGYRHISKDDIKYYLAIRSGQIGPNTLVNEKRNLSSVFTWLHDEGLIQKNPVKAIKGIRGEDTEIVFFSMDEEIAIRDVQGSLRDRALIAFLLSTGVRVGEAVSMNRVNVDMIQGSITFRGEKSRKGKFRTVYLDQYARRYLGMYLAARTDENPALFVSERKYAGEPRRLKGAAIEKITKKVCKAAGVNAKGTVHVFRRTFATRLVERGCPVDIIQELMGHADASTTLKCYIGRSKKRARSEWEKHTFIA</sequence>
<protein>
    <submittedName>
        <fullName evidence="6">Tyrosine-type recombinase/integrase</fullName>
    </submittedName>
</protein>
<dbReference type="RefSeq" id="WP_158363703.1">
    <property type="nucleotide sequence ID" value="NZ_JAOQKC010000012.1"/>
</dbReference>
<evidence type="ECO:0000313" key="7">
    <source>
        <dbReference type="Proteomes" id="UP001652461"/>
    </source>
</evidence>
<keyword evidence="7" id="KW-1185">Reference proteome</keyword>
<comment type="caution">
    <text evidence="6">The sequence shown here is derived from an EMBL/GenBank/DDBJ whole genome shotgun (WGS) entry which is preliminary data.</text>
</comment>
<dbReference type="Pfam" id="PF00589">
    <property type="entry name" value="Phage_integrase"/>
    <property type="match status" value="1"/>
</dbReference>
<evidence type="ECO:0000256" key="4">
    <source>
        <dbReference type="ARBA" id="ARBA00023172"/>
    </source>
</evidence>
<dbReference type="PANTHER" id="PTHR30349">
    <property type="entry name" value="PHAGE INTEGRASE-RELATED"/>
    <property type="match status" value="1"/>
</dbReference>
<accession>A0ABT2RY38</accession>